<dbReference type="EC" id="2.1.1.107" evidence="1"/>
<gene>
    <name evidence="1" type="ORF">THTE_0628</name>
</gene>
<organism evidence="1 2">
    <name type="scientific">Thermogutta terrifontis</name>
    <dbReference type="NCBI Taxonomy" id="1331910"/>
    <lineage>
        <taxon>Bacteria</taxon>
        <taxon>Pseudomonadati</taxon>
        <taxon>Planctomycetota</taxon>
        <taxon>Planctomycetia</taxon>
        <taxon>Pirellulales</taxon>
        <taxon>Thermoguttaceae</taxon>
        <taxon>Thermogutta</taxon>
    </lineage>
</organism>
<dbReference type="EMBL" id="CP018477">
    <property type="protein sequence ID" value="ASV73230.1"/>
    <property type="molecule type" value="Genomic_DNA"/>
</dbReference>
<proteinExistence type="predicted"/>
<dbReference type="Proteomes" id="UP000215086">
    <property type="component" value="Chromosome"/>
</dbReference>
<protein>
    <submittedName>
        <fullName evidence="1">Putative uroporphyrin-III c-methyltransferase</fullName>
        <ecNumber evidence="1">2.1.1.107</ecNumber>
    </submittedName>
</protein>
<name>A0A286RB89_9BACT</name>
<dbReference type="KEGG" id="ttf:THTE_0628"/>
<accession>A0A286RB89</accession>
<keyword evidence="1" id="KW-0808">Transferase</keyword>
<evidence type="ECO:0000313" key="1">
    <source>
        <dbReference type="EMBL" id="ASV73230.1"/>
    </source>
</evidence>
<keyword evidence="2" id="KW-1185">Reference proteome</keyword>
<dbReference type="Pfam" id="PF22752">
    <property type="entry name" value="DUF488-N3i"/>
    <property type="match status" value="1"/>
</dbReference>
<keyword evidence="1" id="KW-0489">Methyltransferase</keyword>
<dbReference type="InterPro" id="IPR052552">
    <property type="entry name" value="YeaO-like"/>
</dbReference>
<dbReference type="GO" id="GO:0004851">
    <property type="term" value="F:uroporphyrin-III C-methyltransferase activity"/>
    <property type="evidence" value="ECO:0007669"/>
    <property type="project" value="UniProtKB-EC"/>
</dbReference>
<sequence length="148" mass="17034">MVCGGQAIFPSESSKMKKSSSRVPSIRVKRVYDPASPDDGFRVLVDRLWPRGIRKEQLVLDLWMKDVAPSDALRKWFGHDPAKWEEFGRRYREELQQRPQQLDLLLSHALSSGLTLLFAAHDRDHNQAVVLREVLLERARSGENQTGR</sequence>
<dbReference type="AlphaFoldDB" id="A0A286RB89"/>
<dbReference type="PANTHER" id="PTHR36849:SF1">
    <property type="entry name" value="CYTOPLASMIC PROTEIN"/>
    <property type="match status" value="1"/>
</dbReference>
<evidence type="ECO:0000313" key="2">
    <source>
        <dbReference type="Proteomes" id="UP000215086"/>
    </source>
</evidence>
<dbReference type="GO" id="GO:0032259">
    <property type="term" value="P:methylation"/>
    <property type="evidence" value="ECO:0007669"/>
    <property type="project" value="UniProtKB-KW"/>
</dbReference>
<dbReference type="PANTHER" id="PTHR36849">
    <property type="entry name" value="CYTOPLASMIC PROTEIN-RELATED"/>
    <property type="match status" value="1"/>
</dbReference>
<reference evidence="1 2" key="1">
    <citation type="journal article" name="Front. Microbiol.">
        <title>Sugar Metabolism of the First Thermophilic Planctomycete Thermogutta terrifontis: Comparative Genomic and Transcriptomic Approaches.</title>
        <authorList>
            <person name="Elcheninov A.G."/>
            <person name="Menzel P."/>
            <person name="Gudbergsdottir S.R."/>
            <person name="Slesarev A.I."/>
            <person name="Kadnikov V.V."/>
            <person name="Krogh A."/>
            <person name="Bonch-Osmolovskaya E.A."/>
            <person name="Peng X."/>
            <person name="Kublanov I.V."/>
        </authorList>
    </citation>
    <scope>NUCLEOTIDE SEQUENCE [LARGE SCALE GENOMIC DNA]</scope>
    <source>
        <strain evidence="1 2">R1</strain>
    </source>
</reference>